<evidence type="ECO:0000313" key="3">
    <source>
        <dbReference type="Proteomes" id="UP000006410"/>
    </source>
</evidence>
<gene>
    <name evidence="2" type="ORF">HMPREF1313_1418</name>
</gene>
<proteinExistence type="predicted"/>
<evidence type="ECO:0000256" key="1">
    <source>
        <dbReference type="SAM" id="MobiDB-lite"/>
    </source>
</evidence>
<dbReference type="SUPFAM" id="SSF56059">
    <property type="entry name" value="Glutathione synthetase ATP-binding domain-like"/>
    <property type="match status" value="1"/>
</dbReference>
<dbReference type="AlphaFoldDB" id="A0AA87IFI4"/>
<comment type="caution">
    <text evidence="2">The sequence shown here is derived from an EMBL/GenBank/DDBJ whole genome shotgun (WGS) entry which is preliminary data.</text>
</comment>
<feature type="compositionally biased region" description="Gly residues" evidence="1">
    <location>
        <begin position="336"/>
        <end position="345"/>
    </location>
</feature>
<accession>A0AA87IFI4</accession>
<sequence>MTDWLIDIIPQACPPDVMDAPEAYRAAWGRYVGEAVPGDGDPEDWREQAARLEAATRILPDPHVRVAGRPYGGPDPMKLAHYGAVMLRPYMDQLTLPASNVDRWDLMPALRPFLGRDVRSVACDGDMIDAAARGMLDRHPGAGVVAKFMLREKRLPLAFIDPDGTFMQTDEYGGKPERIPFAAWRWAGYDLALFEGEPDAVLVQQKARMRYEYRMQVIGGEPVCGAACIERFTPADNRGNRYDPRMEETRNSGRIESHPDIARLYEQFAHETAHAIRGEVEGPYVMDLYLDDAGRPHVIELNPQSNSGLYALDMDALLTAIGDNPAQFMPDPSRGGMPGCLGGSGRQTYDATHE</sequence>
<organism evidence="2 3">
    <name type="scientific">Bifidobacterium longum subsp. longum 1-6B</name>
    <dbReference type="NCBI Taxonomy" id="1161744"/>
    <lineage>
        <taxon>Bacteria</taxon>
        <taxon>Bacillati</taxon>
        <taxon>Actinomycetota</taxon>
        <taxon>Actinomycetes</taxon>
        <taxon>Bifidobacteriales</taxon>
        <taxon>Bifidobacteriaceae</taxon>
        <taxon>Bifidobacterium</taxon>
    </lineage>
</organism>
<name>A0AA87IFI4_BIFLL</name>
<protein>
    <submittedName>
        <fullName evidence="2">PF14243 domain protein</fullName>
    </submittedName>
</protein>
<dbReference type="RefSeq" id="WP_007056024.1">
    <property type="nucleotide sequence ID" value="NZ_AJTF01000121.1"/>
</dbReference>
<dbReference type="Proteomes" id="UP000006410">
    <property type="component" value="Unassembled WGS sequence"/>
</dbReference>
<dbReference type="EMBL" id="AJTF01000121">
    <property type="protein sequence ID" value="EIJ23985.1"/>
    <property type="molecule type" value="Genomic_DNA"/>
</dbReference>
<feature type="region of interest" description="Disordered" evidence="1">
    <location>
        <begin position="329"/>
        <end position="354"/>
    </location>
</feature>
<evidence type="ECO:0000313" key="2">
    <source>
        <dbReference type="EMBL" id="EIJ23985.1"/>
    </source>
</evidence>
<reference evidence="2 3" key="1">
    <citation type="journal article" date="2013" name="Genome Announc.">
        <title>Draft Genome Sequences of Two Pairs of Human Intestinal Bifidobacterium longum subsp. longum Strains, 44B and 1-6B and 35B and 2-2B, Consecutively Isolated from Two Children after a 5-Year Time Period.</title>
        <authorList>
            <person name="Shkoporov A.N."/>
            <person name="Efimov B.A."/>
            <person name="Khokhlova E.V."/>
            <person name="Chaplin A.V."/>
            <person name="Kafarskaya L.I."/>
            <person name="Durkin A.S."/>
            <person name="McCorrison J."/>
            <person name="Torralba M."/>
            <person name="Gillis M."/>
            <person name="Sutton G."/>
            <person name="Weibel D.B."/>
            <person name="Nelson K.E."/>
            <person name="Smeianov V.V."/>
        </authorList>
    </citation>
    <scope>NUCLEOTIDE SEQUENCE [LARGE SCALE GENOMIC DNA]</scope>
    <source>
        <strain evidence="2 3">1-6B</strain>
    </source>
</reference>